<protein>
    <recommendedName>
        <fullName evidence="2">Nuclease associated modular domain-containing protein</fullName>
    </recommendedName>
</protein>
<dbReference type="GO" id="GO:0003677">
    <property type="term" value="F:DNA binding"/>
    <property type="evidence" value="ECO:0007669"/>
    <property type="project" value="InterPro"/>
</dbReference>
<keyword evidence="4" id="KW-1185">Reference proteome</keyword>
<comment type="caution">
    <text evidence="3">The sequence shown here is derived from an EMBL/GenBank/DDBJ whole genome shotgun (WGS) entry which is preliminary data.</text>
</comment>
<feature type="domain" description="Nuclease associated modular" evidence="2">
    <location>
        <begin position="123"/>
        <end position="149"/>
    </location>
</feature>
<evidence type="ECO:0000259" key="2">
    <source>
        <dbReference type="Pfam" id="PF07460"/>
    </source>
</evidence>
<dbReference type="PANTHER" id="PTHR34199:SF2">
    <property type="entry name" value="NUMOD3 MOTIF FAMILY PROTEIN, EXPRESSED"/>
    <property type="match status" value="1"/>
</dbReference>
<name>A0A9P0Z6K7_CUSEU</name>
<gene>
    <name evidence="3" type="ORF">CEURO_LOCUS10631</name>
</gene>
<dbReference type="PANTHER" id="PTHR34199">
    <property type="entry name" value="NUMOD3 MOTIF FAMILY PROTEIN, EXPRESSED"/>
    <property type="match status" value="1"/>
</dbReference>
<dbReference type="EMBL" id="CAMAPE010000019">
    <property type="protein sequence ID" value="CAH9088696.1"/>
    <property type="molecule type" value="Genomic_DNA"/>
</dbReference>
<evidence type="ECO:0000256" key="1">
    <source>
        <dbReference type="SAM" id="MobiDB-lite"/>
    </source>
</evidence>
<sequence>MSLLDIAYAGFVFQNDLCAVNCQIVSCSKYYSWNGIRLSSLRNSSFCLLGKTHGFGGLKLYRGELKIRAVATLEKESTKANQIKQDGAGYKRSIVTSIDSGSLSCSVNESTELDKREKLRRGRISKANKGKTPWNKGRKHSPETLQKIRERTWIAMQDPKVKMKLSNLGHVQSKQTRLKIGISVQLGWKRRQKMLKLQETCCYEWQNLIAETSRKGLLGEEELEWDSYHILDQQLEEDWSQGLLQRKKTLKSEGNNRAPKSTEQRRKISEAISAKWADPDYRKRVCSGLAKHHGEQEGVERKPRKRPSGDGQTRIRKSSSMKKINIDGSTICITEQRIKRDTLKRSYTPKSKDSLTRSRLELLINIRSRRAVANNKKFEAVKRAKLLIAEAEKAAEALEIAATKSLVARASLVETRKLIAEAVQSINFIDDTEEMFPDAYEGAHVDDSVNAEEIEGLDSEIEDRKMNEVQLANNEILSLKFTDNSSHGLKLNGNKTAILSSSRDYDLLLDCKEKLYQTVSGDTVCDTHDDEANKMEDEEERSNKMTLHHYTLPINGMRANAPIRTKQWVRGRLVEVST</sequence>
<dbReference type="OrthoDB" id="1935413at2759"/>
<accession>A0A9P0Z6K7</accession>
<feature type="region of interest" description="Disordered" evidence="1">
    <location>
        <begin position="291"/>
        <end position="318"/>
    </location>
</feature>
<reference evidence="3" key="1">
    <citation type="submission" date="2022-07" db="EMBL/GenBank/DDBJ databases">
        <authorList>
            <person name="Macas J."/>
            <person name="Novak P."/>
            <person name="Neumann P."/>
        </authorList>
    </citation>
    <scope>NUCLEOTIDE SEQUENCE</scope>
</reference>
<evidence type="ECO:0000313" key="3">
    <source>
        <dbReference type="EMBL" id="CAH9088696.1"/>
    </source>
</evidence>
<proteinExistence type="predicted"/>
<feature type="region of interest" description="Disordered" evidence="1">
    <location>
        <begin position="121"/>
        <end position="142"/>
    </location>
</feature>
<evidence type="ECO:0000313" key="4">
    <source>
        <dbReference type="Proteomes" id="UP001152484"/>
    </source>
</evidence>
<dbReference type="InterPro" id="IPR003611">
    <property type="entry name" value="NUMOD3"/>
</dbReference>
<organism evidence="3 4">
    <name type="scientific">Cuscuta europaea</name>
    <name type="common">European dodder</name>
    <dbReference type="NCBI Taxonomy" id="41803"/>
    <lineage>
        <taxon>Eukaryota</taxon>
        <taxon>Viridiplantae</taxon>
        <taxon>Streptophyta</taxon>
        <taxon>Embryophyta</taxon>
        <taxon>Tracheophyta</taxon>
        <taxon>Spermatophyta</taxon>
        <taxon>Magnoliopsida</taxon>
        <taxon>eudicotyledons</taxon>
        <taxon>Gunneridae</taxon>
        <taxon>Pentapetalae</taxon>
        <taxon>asterids</taxon>
        <taxon>lamiids</taxon>
        <taxon>Solanales</taxon>
        <taxon>Convolvulaceae</taxon>
        <taxon>Cuscuteae</taxon>
        <taxon>Cuscuta</taxon>
        <taxon>Cuscuta subgen. Cuscuta</taxon>
    </lineage>
</organism>
<dbReference type="Proteomes" id="UP001152484">
    <property type="component" value="Unassembled WGS sequence"/>
</dbReference>
<feature type="compositionally biased region" description="Basic and acidic residues" evidence="1">
    <location>
        <begin position="292"/>
        <end position="301"/>
    </location>
</feature>
<dbReference type="Pfam" id="PF07460">
    <property type="entry name" value="NUMOD3"/>
    <property type="match status" value="1"/>
</dbReference>
<dbReference type="AlphaFoldDB" id="A0A9P0Z6K7"/>